<proteinExistence type="predicted"/>
<dbReference type="RefSeq" id="WP_023936372.1">
    <property type="nucleotide sequence ID" value="NZ_BAOU01000010.1"/>
</dbReference>
<name>S4N6S6_9PORP</name>
<accession>S4N6S6</accession>
<evidence type="ECO:0000313" key="2">
    <source>
        <dbReference type="EMBL" id="GAD04693.1"/>
    </source>
</evidence>
<dbReference type="Proteomes" id="UP000018031">
    <property type="component" value="Unassembled WGS sequence"/>
</dbReference>
<feature type="region of interest" description="Disordered" evidence="1">
    <location>
        <begin position="1"/>
        <end position="23"/>
    </location>
</feature>
<reference evidence="2 3" key="2">
    <citation type="journal article" date="2013" name="Genome Announc.">
        <title>Draft Genome Sequences of Porphyromonas crevioricanis JCM 15906T and Porphyromonas cansulci JCM 13913T Isolated from a Canine Oral Cavity.</title>
        <authorList>
            <person name="Sakamoto M."/>
            <person name="Tanaka N."/>
            <person name="Shiwa Y."/>
            <person name="Yoshikawa H."/>
            <person name="Ohkuma M."/>
        </authorList>
    </citation>
    <scope>NUCLEOTIDE SEQUENCE [LARGE SCALE GENOMIC DNA]</scope>
    <source>
        <strain evidence="2 3">JCM 15906</strain>
    </source>
</reference>
<reference evidence="3" key="1">
    <citation type="journal article" date="2013" name="Genome">
        <title>Draft Genome Sequences of Porphyromonas crevioricanis JCM 15906T and Porphyromonas cansulci JCM 13913T Isolated from a Canine Oral Cavity.</title>
        <authorList>
            <person name="Sakamoto M."/>
            <person name="Tanaka N."/>
            <person name="Shiwa Y."/>
            <person name="Yoshikawa H."/>
            <person name="Ohkuma M."/>
        </authorList>
    </citation>
    <scope>NUCLEOTIDE SEQUENCE [LARGE SCALE GENOMIC DNA]</scope>
    <source>
        <strain evidence="3">JCM 15906</strain>
    </source>
</reference>
<comment type="caution">
    <text evidence="2">The sequence shown here is derived from an EMBL/GenBank/DDBJ whole genome shotgun (WGS) entry which is preliminary data.</text>
</comment>
<evidence type="ECO:0000256" key="1">
    <source>
        <dbReference type="SAM" id="MobiDB-lite"/>
    </source>
</evidence>
<protein>
    <submittedName>
        <fullName evidence="2">Uncharacterized protein</fullName>
    </submittedName>
</protein>
<organism evidence="2 3">
    <name type="scientific">Porphyromonas crevioricanis JCM 15906</name>
    <dbReference type="NCBI Taxonomy" id="1305617"/>
    <lineage>
        <taxon>Bacteria</taxon>
        <taxon>Pseudomonadati</taxon>
        <taxon>Bacteroidota</taxon>
        <taxon>Bacteroidia</taxon>
        <taxon>Bacteroidales</taxon>
        <taxon>Porphyromonadaceae</taxon>
        <taxon>Porphyromonas</taxon>
    </lineage>
</organism>
<evidence type="ECO:0000313" key="3">
    <source>
        <dbReference type="Proteomes" id="UP000018031"/>
    </source>
</evidence>
<sequence>MKEISQHNNRSGGPNKNRVVKQSSKTLSMKRLLSFLSITFMLSPWALQIQANAQHGHSLFSINGIEINSENAHDLTRIEGVKGDEVSYNVGTNTLTLHNATINR</sequence>
<dbReference type="AlphaFoldDB" id="S4N6S6"/>
<dbReference type="EMBL" id="BAOU01000010">
    <property type="protein sequence ID" value="GAD04693.1"/>
    <property type="molecule type" value="Genomic_DNA"/>
</dbReference>
<gene>
    <name evidence="2" type="ORF">PORCRE_385</name>
</gene>